<dbReference type="SUPFAM" id="SSF51556">
    <property type="entry name" value="Metallo-dependent hydrolases"/>
    <property type="match status" value="1"/>
</dbReference>
<name>X1ERQ5_9ZZZZ</name>
<dbReference type="AlphaFoldDB" id="X1ERQ5"/>
<dbReference type="InterPro" id="IPR013108">
    <property type="entry name" value="Amidohydro_3"/>
</dbReference>
<reference evidence="2" key="1">
    <citation type="journal article" date="2014" name="Front. Microbiol.">
        <title>High frequency of phylogenetically diverse reductive dehalogenase-homologous genes in deep subseafloor sedimentary metagenomes.</title>
        <authorList>
            <person name="Kawai M."/>
            <person name="Futagami T."/>
            <person name="Toyoda A."/>
            <person name="Takaki Y."/>
            <person name="Nishi S."/>
            <person name="Hori S."/>
            <person name="Arai W."/>
            <person name="Tsubouchi T."/>
            <person name="Morono Y."/>
            <person name="Uchiyama I."/>
            <person name="Ito T."/>
            <person name="Fujiyama A."/>
            <person name="Inagaki F."/>
            <person name="Takami H."/>
        </authorList>
    </citation>
    <scope>NUCLEOTIDE SEQUENCE</scope>
    <source>
        <strain evidence="2">Expedition CK06-06</strain>
    </source>
</reference>
<evidence type="ECO:0000313" key="2">
    <source>
        <dbReference type="EMBL" id="GAH36056.1"/>
    </source>
</evidence>
<dbReference type="InterPro" id="IPR032466">
    <property type="entry name" value="Metal_Hydrolase"/>
</dbReference>
<dbReference type="Gene3D" id="3.20.20.140">
    <property type="entry name" value="Metal-dependent hydrolases"/>
    <property type="match status" value="1"/>
</dbReference>
<dbReference type="SUPFAM" id="SSF51338">
    <property type="entry name" value="Composite domain of metallo-dependent hydrolases"/>
    <property type="match status" value="1"/>
</dbReference>
<dbReference type="EMBL" id="BARU01006726">
    <property type="protein sequence ID" value="GAH36056.1"/>
    <property type="molecule type" value="Genomic_DNA"/>
</dbReference>
<comment type="caution">
    <text evidence="2">The sequence shown here is derived from an EMBL/GenBank/DDBJ whole genome shotgun (WGS) entry which is preliminary data.</text>
</comment>
<sequence length="126" mass="14007">MDNSKVSLQVMADALSMKNPRDWGTYARILRKYVLDEGVLTMEEAVRKMTSLPARFLGLQDRGIVREGFWADLVVFDPDTVKNVATYGEPCLFPKGIPYVLVNGKLAIDEGKHTGALAGKVLRYST</sequence>
<feature type="domain" description="Amidohydrolase 3" evidence="1">
    <location>
        <begin position="32"/>
        <end position="106"/>
    </location>
</feature>
<organism evidence="2">
    <name type="scientific">marine sediment metagenome</name>
    <dbReference type="NCBI Taxonomy" id="412755"/>
    <lineage>
        <taxon>unclassified sequences</taxon>
        <taxon>metagenomes</taxon>
        <taxon>ecological metagenomes</taxon>
    </lineage>
</organism>
<dbReference type="Pfam" id="PF07969">
    <property type="entry name" value="Amidohydro_3"/>
    <property type="match status" value="1"/>
</dbReference>
<gene>
    <name evidence="2" type="ORF">S03H2_13252</name>
</gene>
<evidence type="ECO:0000259" key="1">
    <source>
        <dbReference type="Pfam" id="PF07969"/>
    </source>
</evidence>
<dbReference type="InterPro" id="IPR011059">
    <property type="entry name" value="Metal-dep_hydrolase_composite"/>
</dbReference>
<proteinExistence type="predicted"/>
<accession>X1ERQ5</accession>
<protein>
    <recommendedName>
        <fullName evidence="1">Amidohydrolase 3 domain-containing protein</fullName>
    </recommendedName>
</protein>
<dbReference type="GO" id="GO:0016810">
    <property type="term" value="F:hydrolase activity, acting on carbon-nitrogen (but not peptide) bonds"/>
    <property type="evidence" value="ECO:0007669"/>
    <property type="project" value="InterPro"/>
</dbReference>
<dbReference type="Gene3D" id="2.30.40.10">
    <property type="entry name" value="Urease, subunit C, domain 1"/>
    <property type="match status" value="1"/>
</dbReference>